<dbReference type="HOGENOM" id="CLU_1004202_0_0_10"/>
<dbReference type="EMBL" id="AGXV01000051">
    <property type="protein sequence ID" value="EIY56433.1"/>
    <property type="molecule type" value="Genomic_DNA"/>
</dbReference>
<keyword evidence="3" id="KW-1185">Reference proteome</keyword>
<accession>I9SKW9</accession>
<dbReference type="OrthoDB" id="1025043at2"/>
<reference evidence="2 3" key="1">
    <citation type="submission" date="2012-02" db="EMBL/GenBank/DDBJ databases">
        <title>The Genome Sequence of Bacteroides salyersiae CL02T12C01.</title>
        <authorList>
            <consortium name="The Broad Institute Genome Sequencing Platform"/>
            <person name="Earl A."/>
            <person name="Ward D."/>
            <person name="Feldgarden M."/>
            <person name="Gevers D."/>
            <person name="Zitomersky N.L."/>
            <person name="Coyne M.J."/>
            <person name="Comstock L.E."/>
            <person name="Young S.K."/>
            <person name="Zeng Q."/>
            <person name="Gargeya S."/>
            <person name="Fitzgerald M."/>
            <person name="Haas B."/>
            <person name="Abouelleil A."/>
            <person name="Alvarado L."/>
            <person name="Arachchi H.M."/>
            <person name="Berlin A."/>
            <person name="Chapman S.B."/>
            <person name="Gearin G."/>
            <person name="Goldberg J."/>
            <person name="Griggs A."/>
            <person name="Gujja S."/>
            <person name="Hansen M."/>
            <person name="Heiman D."/>
            <person name="Howarth C."/>
            <person name="Larimer J."/>
            <person name="Lui A."/>
            <person name="MacDonald P.J.P."/>
            <person name="McCowen C."/>
            <person name="Montmayeur A."/>
            <person name="Murphy C."/>
            <person name="Neiman D."/>
            <person name="Pearson M."/>
            <person name="Priest M."/>
            <person name="Roberts A."/>
            <person name="Saif S."/>
            <person name="Shea T."/>
            <person name="Sisk P."/>
            <person name="Stolte C."/>
            <person name="Sykes S."/>
            <person name="Wortman J."/>
            <person name="Nusbaum C."/>
            <person name="Birren B."/>
        </authorList>
    </citation>
    <scope>NUCLEOTIDE SEQUENCE [LARGE SCALE GENOMIC DNA]</scope>
    <source>
        <strain evidence="2 3">CL02T12C01</strain>
    </source>
</reference>
<protein>
    <recommendedName>
        <fullName evidence="4">Metallo-beta-lactamase domain-containing protein</fullName>
    </recommendedName>
</protein>
<dbReference type="AlphaFoldDB" id="I9SKW9"/>
<dbReference type="PATRIC" id="fig|997887.3.peg.4375"/>
<evidence type="ECO:0008006" key="4">
    <source>
        <dbReference type="Google" id="ProtNLM"/>
    </source>
</evidence>
<feature type="signal peptide" evidence="1">
    <location>
        <begin position="1"/>
        <end position="18"/>
    </location>
</feature>
<evidence type="ECO:0000313" key="3">
    <source>
        <dbReference type="Proteomes" id="UP000005150"/>
    </source>
</evidence>
<sequence>MKKVFLFLLTFVTMVAEAQTKGNFEVLDLGNFKLHVYNTNDALGDASYIIEGNDGVVTLEQPLFKDNVSEFNTYVTSLNKPVQKIITNYHVGGTGNHDVVMIEGMPEFVKGAIYGGMMQNFAKMFGDAIVPMPTGKAEEISLGSTQNWGGVKFSFQQGASTDFPAASIIIGGKVYYTHWAPAKSHISHLQVSSLAAIDAEIAEAEKALKSGCEYFIGGHGGAAKNDMVKFKIDYLKTMKRTIAANKTADLFIDAMKKAYPNLPGEAGLSDLANTLYK</sequence>
<evidence type="ECO:0000313" key="2">
    <source>
        <dbReference type="EMBL" id="EIY56433.1"/>
    </source>
</evidence>
<feature type="chain" id="PRO_5003725948" description="Metallo-beta-lactamase domain-containing protein" evidence="1">
    <location>
        <begin position="19"/>
        <end position="277"/>
    </location>
</feature>
<dbReference type="Proteomes" id="UP000005150">
    <property type="component" value="Unassembled WGS sequence"/>
</dbReference>
<name>I9SKW9_9BACE</name>
<organism evidence="2 3">
    <name type="scientific">Bacteroides salyersiae CL02T12C01</name>
    <dbReference type="NCBI Taxonomy" id="997887"/>
    <lineage>
        <taxon>Bacteria</taxon>
        <taxon>Pseudomonadati</taxon>
        <taxon>Bacteroidota</taxon>
        <taxon>Bacteroidia</taxon>
        <taxon>Bacteroidales</taxon>
        <taxon>Bacteroidaceae</taxon>
        <taxon>Bacteroides</taxon>
    </lineage>
</organism>
<evidence type="ECO:0000256" key="1">
    <source>
        <dbReference type="SAM" id="SignalP"/>
    </source>
</evidence>
<keyword evidence="1" id="KW-0732">Signal</keyword>
<gene>
    <name evidence="2" type="ORF">HMPREF1071_04196</name>
</gene>
<proteinExistence type="predicted"/>
<dbReference type="RefSeq" id="WP_007482153.1">
    <property type="nucleotide sequence ID" value="NZ_JH724310.1"/>
</dbReference>
<comment type="caution">
    <text evidence="2">The sequence shown here is derived from an EMBL/GenBank/DDBJ whole genome shotgun (WGS) entry which is preliminary data.</text>
</comment>